<name>A0A919UKK5_9ACTN</name>
<evidence type="ECO:0000313" key="1">
    <source>
        <dbReference type="EMBL" id="GIH25126.1"/>
    </source>
</evidence>
<sequence length="94" mass="10012">MKDLNENVYAIGIAAGSALTLELVGLYGFDAAVFSTDRSISAVLSEEEHEILYDAVQRIVALRLPPDDLAGVVCPPGACTREDCASPTCRGWGR</sequence>
<dbReference type="RefSeq" id="WP_204041855.1">
    <property type="nucleotide sequence ID" value="NZ_BOOA01000025.1"/>
</dbReference>
<proteinExistence type="predicted"/>
<comment type="caution">
    <text evidence="1">The sequence shown here is derived from an EMBL/GenBank/DDBJ whole genome shotgun (WGS) entry which is preliminary data.</text>
</comment>
<gene>
    <name evidence="1" type="ORF">Aph01nite_34360</name>
</gene>
<dbReference type="AlphaFoldDB" id="A0A919UKK5"/>
<accession>A0A919UKK5</accession>
<evidence type="ECO:0000313" key="2">
    <source>
        <dbReference type="Proteomes" id="UP000640052"/>
    </source>
</evidence>
<dbReference type="Proteomes" id="UP000640052">
    <property type="component" value="Unassembled WGS sequence"/>
</dbReference>
<dbReference type="EMBL" id="BOOA01000025">
    <property type="protein sequence ID" value="GIH25126.1"/>
    <property type="molecule type" value="Genomic_DNA"/>
</dbReference>
<organism evidence="1 2">
    <name type="scientific">Acrocarpospora phusangensis</name>
    <dbReference type="NCBI Taxonomy" id="1070424"/>
    <lineage>
        <taxon>Bacteria</taxon>
        <taxon>Bacillati</taxon>
        <taxon>Actinomycetota</taxon>
        <taxon>Actinomycetes</taxon>
        <taxon>Streptosporangiales</taxon>
        <taxon>Streptosporangiaceae</taxon>
        <taxon>Acrocarpospora</taxon>
    </lineage>
</organism>
<protein>
    <submittedName>
        <fullName evidence="1">Uncharacterized protein</fullName>
    </submittedName>
</protein>
<reference evidence="1" key="1">
    <citation type="submission" date="2021-01" db="EMBL/GenBank/DDBJ databases">
        <title>Whole genome shotgun sequence of Acrocarpospora phusangensis NBRC 108782.</title>
        <authorList>
            <person name="Komaki H."/>
            <person name="Tamura T."/>
        </authorList>
    </citation>
    <scope>NUCLEOTIDE SEQUENCE</scope>
    <source>
        <strain evidence="1">NBRC 108782</strain>
    </source>
</reference>
<keyword evidence="2" id="KW-1185">Reference proteome</keyword>